<dbReference type="KEGG" id="rha:RHA1_ro02012"/>
<dbReference type="HOGENOM" id="CLU_052626_4_3_11"/>
<evidence type="ECO:0000313" key="2">
    <source>
        <dbReference type="EMBL" id="ABG93819.1"/>
    </source>
</evidence>
<name>Q0SF67_RHOJR</name>
<dbReference type="eggNOG" id="COG5340">
    <property type="taxonomic scope" value="Bacteria"/>
</dbReference>
<feature type="compositionally biased region" description="Basic and acidic residues" evidence="1">
    <location>
        <begin position="302"/>
        <end position="311"/>
    </location>
</feature>
<evidence type="ECO:0000313" key="3">
    <source>
        <dbReference type="Proteomes" id="UP000008710"/>
    </source>
</evidence>
<dbReference type="EMBL" id="CP000431">
    <property type="protein sequence ID" value="ABG93819.1"/>
    <property type="molecule type" value="Genomic_DNA"/>
</dbReference>
<proteinExistence type="predicted"/>
<dbReference type="AlphaFoldDB" id="Q0SF67"/>
<reference evidence="3" key="1">
    <citation type="journal article" date="2006" name="Proc. Natl. Acad. Sci. U.S.A.">
        <title>The complete genome of Rhodococcus sp. RHA1 provides insights into a catabolic powerhouse.</title>
        <authorList>
            <person name="McLeod M.P."/>
            <person name="Warren R.L."/>
            <person name="Hsiao W.W.L."/>
            <person name="Araki N."/>
            <person name="Myhre M."/>
            <person name="Fernandes C."/>
            <person name="Miyazawa D."/>
            <person name="Wong W."/>
            <person name="Lillquist A.L."/>
            <person name="Wang D."/>
            <person name="Dosanjh M."/>
            <person name="Hara H."/>
            <person name="Petrescu A."/>
            <person name="Morin R.D."/>
            <person name="Yang G."/>
            <person name="Stott J.M."/>
            <person name="Schein J.E."/>
            <person name="Shin H."/>
            <person name="Smailus D."/>
            <person name="Siddiqui A.S."/>
            <person name="Marra M.A."/>
            <person name="Jones S.J.M."/>
            <person name="Holt R."/>
            <person name="Brinkman F.S.L."/>
            <person name="Miyauchi K."/>
            <person name="Fukuda M."/>
            <person name="Davies J.E."/>
            <person name="Mohn W.W."/>
            <person name="Eltis L.D."/>
        </authorList>
    </citation>
    <scope>NUCLEOTIDE SEQUENCE [LARGE SCALE GENOMIC DNA]</scope>
    <source>
        <strain evidence="3">RHA1</strain>
    </source>
</reference>
<evidence type="ECO:0008006" key="4">
    <source>
        <dbReference type="Google" id="ProtNLM"/>
    </source>
</evidence>
<accession>Q0SF67</accession>
<protein>
    <recommendedName>
        <fullName evidence="4">Transcriptional regulator, AbiEi antitoxin, Type IV TA system</fullName>
    </recommendedName>
</protein>
<organism evidence="2 3">
    <name type="scientific">Rhodococcus jostii (strain RHA1)</name>
    <dbReference type="NCBI Taxonomy" id="101510"/>
    <lineage>
        <taxon>Bacteria</taxon>
        <taxon>Bacillati</taxon>
        <taxon>Actinomycetota</taxon>
        <taxon>Actinomycetes</taxon>
        <taxon>Mycobacteriales</taxon>
        <taxon>Nocardiaceae</taxon>
        <taxon>Rhodococcus</taxon>
    </lineage>
</organism>
<feature type="region of interest" description="Disordered" evidence="1">
    <location>
        <begin position="292"/>
        <end position="328"/>
    </location>
</feature>
<sequence length="345" mass="36430">MSDHVIFRRQALADGFTDSEIRRARDSGRLVRIAAGAYVPDEHFAALDAPALHRARIAAAVQSRPPGVVVSHTSAALLHGMDLGDLPLERVHLTRNHASGGGRTTGVHVHATPLDAPDVVTLGGLAVTSPARTVVDTARISTFDQAVVVGDSALHRRLVALDEILDEVGRAGPRKGLATARRAASFLDGRSESPGESLSRIRIRQHDLPSPELQNVLHDGTGTFLGRVDFFWREFGAVGEFDGLGKYGVDGGQAAVAVHREKLREDAIRDARSSGGRGGTCSTSLPSRCASTGLARVPSTGADRRLARHSPDSGAIAPDSGRRCPQARARGVQARCKGWAASSTA</sequence>
<evidence type="ECO:0000256" key="1">
    <source>
        <dbReference type="SAM" id="MobiDB-lite"/>
    </source>
</evidence>
<gene>
    <name evidence="2" type="ordered locus">RHA1_ro02012</name>
</gene>
<dbReference type="Proteomes" id="UP000008710">
    <property type="component" value="Chromosome"/>
</dbReference>